<dbReference type="Pfam" id="PF13193">
    <property type="entry name" value="AMP-binding_C"/>
    <property type="match status" value="1"/>
</dbReference>
<dbReference type="GO" id="GO:0006631">
    <property type="term" value="P:fatty acid metabolic process"/>
    <property type="evidence" value="ECO:0007669"/>
    <property type="project" value="TreeGrafter"/>
</dbReference>
<dbReference type="CDD" id="cd05941">
    <property type="entry name" value="MCS"/>
    <property type="match status" value="1"/>
</dbReference>
<evidence type="ECO:0000313" key="7">
    <source>
        <dbReference type="Proteomes" id="UP001152759"/>
    </source>
</evidence>
<comment type="similarity">
    <text evidence="1">Belongs to the ATP-dependent AMP-binding enzyme family.</text>
</comment>
<name>A0A9P0AC85_BEMTA</name>
<keyword evidence="2" id="KW-0436">Ligase</keyword>
<keyword evidence="7" id="KW-1185">Reference proteome</keyword>
<dbReference type="InterPro" id="IPR025110">
    <property type="entry name" value="AMP-bd_C"/>
</dbReference>
<feature type="compositionally biased region" description="Basic and acidic residues" evidence="3">
    <location>
        <begin position="214"/>
        <end position="230"/>
    </location>
</feature>
<dbReference type="InterPro" id="IPR000873">
    <property type="entry name" value="AMP-dep_synth/lig_dom"/>
</dbReference>
<dbReference type="PANTHER" id="PTHR43201:SF8">
    <property type="entry name" value="ACYL-COA SYNTHETASE FAMILY MEMBER 3"/>
    <property type="match status" value="1"/>
</dbReference>
<dbReference type="GO" id="GO:0005737">
    <property type="term" value="C:cytoplasm"/>
    <property type="evidence" value="ECO:0007669"/>
    <property type="project" value="UniProtKB-ARBA"/>
</dbReference>
<dbReference type="GO" id="GO:0031956">
    <property type="term" value="F:medium-chain fatty acid-CoA ligase activity"/>
    <property type="evidence" value="ECO:0007669"/>
    <property type="project" value="TreeGrafter"/>
</dbReference>
<feature type="domain" description="AMP-dependent synthetase/ligase" evidence="4">
    <location>
        <begin position="81"/>
        <end position="493"/>
    </location>
</feature>
<feature type="domain" description="AMP-binding enzyme C-terminal" evidence="5">
    <location>
        <begin position="545"/>
        <end position="619"/>
    </location>
</feature>
<dbReference type="AlphaFoldDB" id="A0A9P0AC85"/>
<dbReference type="FunFam" id="3.40.50.12780:FF:000030">
    <property type="entry name" value="Acyl-CoA synthetase family member 3"/>
    <property type="match status" value="1"/>
</dbReference>
<organism evidence="6 7">
    <name type="scientific">Bemisia tabaci</name>
    <name type="common">Sweetpotato whitefly</name>
    <name type="synonym">Aleurodes tabaci</name>
    <dbReference type="NCBI Taxonomy" id="7038"/>
    <lineage>
        <taxon>Eukaryota</taxon>
        <taxon>Metazoa</taxon>
        <taxon>Ecdysozoa</taxon>
        <taxon>Arthropoda</taxon>
        <taxon>Hexapoda</taxon>
        <taxon>Insecta</taxon>
        <taxon>Pterygota</taxon>
        <taxon>Neoptera</taxon>
        <taxon>Paraneoptera</taxon>
        <taxon>Hemiptera</taxon>
        <taxon>Sternorrhyncha</taxon>
        <taxon>Aleyrodoidea</taxon>
        <taxon>Aleyrodidae</taxon>
        <taxon>Aleyrodinae</taxon>
        <taxon>Bemisia</taxon>
    </lineage>
</organism>
<dbReference type="PANTHER" id="PTHR43201">
    <property type="entry name" value="ACYL-COA SYNTHETASE"/>
    <property type="match status" value="1"/>
</dbReference>
<dbReference type="SUPFAM" id="SSF56801">
    <property type="entry name" value="Acetyl-CoA synthetase-like"/>
    <property type="match status" value="1"/>
</dbReference>
<dbReference type="Gene3D" id="3.30.300.30">
    <property type="match status" value="1"/>
</dbReference>
<dbReference type="Pfam" id="PF00501">
    <property type="entry name" value="AMP-binding"/>
    <property type="match status" value="1"/>
</dbReference>
<dbReference type="Proteomes" id="UP001152759">
    <property type="component" value="Chromosome 5"/>
</dbReference>
<sequence length="636" mass="70799">MSSSTTRHLPLLFISKSVSKSLLSNSSNFGRQHKSPNIFMTAASRYDRTFSTCRRPLQSYSPDKLPETTVRSKRIPIPTFRKAEAYLDNIALQDHHGDYSYRGLFESSASFSKILMNELGGKMQERVAFLCPNSASYIITQWACSMSGQIAVPLCPSHPPTMLEYFVTDSDAKVLVTTKEFLNVLEDLAKKTGRKLLLFDESLSDAAMVKQEKKLSSSAEKTEQDSKSDAQDTNVKPLVDGGLEPELYSCLDALIIYTSGSTGSPKGVVYNYTNLEAQISSLVKAWAWTNKDAILHTLPLHHIHGVVNALACPLHVGARCVMRPNFDPAEVWHYLLALKQTPEERVNIFMGVPTMYVKLIEEYDKALSKTEKMVEYVKSHCEKNIRLMVSGSAPLPSPIFSQWEKITGHRLLERYGMTETGMVLSNPLNGDRIPGSVGQPLPGVAVRIVSEENEKPGSVIMEATESTCNILSKTEEIKGTLEVKGDAVFQQYWRKPEATKREFTQDGWFKTGDVACYEDNTFKLLGRKSVDVIKTGGYKVSALNVETALLAHPDIVDVSVVGLPDTTWGQKIAALIVVKSGQEITLPNLRTWAKERIPPYAVPTVMKVMEKIPRNAMGKTNKKQIVQELFPEHKGN</sequence>
<reference evidence="6" key="1">
    <citation type="submission" date="2021-12" db="EMBL/GenBank/DDBJ databases">
        <authorList>
            <person name="King R."/>
        </authorList>
    </citation>
    <scope>NUCLEOTIDE SEQUENCE</scope>
</reference>
<feature type="region of interest" description="Disordered" evidence="3">
    <location>
        <begin position="214"/>
        <end position="236"/>
    </location>
</feature>
<dbReference type="EMBL" id="OU963866">
    <property type="protein sequence ID" value="CAH0390065.1"/>
    <property type="molecule type" value="Genomic_DNA"/>
</dbReference>
<evidence type="ECO:0000256" key="3">
    <source>
        <dbReference type="SAM" id="MobiDB-lite"/>
    </source>
</evidence>
<protein>
    <submittedName>
        <fullName evidence="6">Uncharacterized protein</fullName>
    </submittedName>
</protein>
<dbReference type="PROSITE" id="PS00455">
    <property type="entry name" value="AMP_BINDING"/>
    <property type="match status" value="1"/>
</dbReference>
<dbReference type="Gene3D" id="3.40.50.12780">
    <property type="entry name" value="N-terminal domain of ligase-like"/>
    <property type="match status" value="1"/>
</dbReference>
<accession>A0A9P0AC85</accession>
<dbReference type="InterPro" id="IPR020845">
    <property type="entry name" value="AMP-binding_CS"/>
</dbReference>
<evidence type="ECO:0000259" key="5">
    <source>
        <dbReference type="Pfam" id="PF13193"/>
    </source>
</evidence>
<dbReference type="InterPro" id="IPR042099">
    <property type="entry name" value="ANL_N_sf"/>
</dbReference>
<dbReference type="InterPro" id="IPR045851">
    <property type="entry name" value="AMP-bd_C_sf"/>
</dbReference>
<evidence type="ECO:0000256" key="1">
    <source>
        <dbReference type="ARBA" id="ARBA00006432"/>
    </source>
</evidence>
<evidence type="ECO:0000259" key="4">
    <source>
        <dbReference type="Pfam" id="PF00501"/>
    </source>
</evidence>
<proteinExistence type="inferred from homology"/>
<evidence type="ECO:0000313" key="6">
    <source>
        <dbReference type="EMBL" id="CAH0390065.1"/>
    </source>
</evidence>
<gene>
    <name evidence="6" type="ORF">BEMITA_LOCUS8825</name>
</gene>
<dbReference type="KEGG" id="btab:109042193"/>
<evidence type="ECO:0000256" key="2">
    <source>
        <dbReference type="ARBA" id="ARBA00022598"/>
    </source>
</evidence>